<protein>
    <recommendedName>
        <fullName evidence="7">EF-hand domain-containing protein</fullName>
    </recommendedName>
</protein>
<dbReference type="InterPro" id="IPR011992">
    <property type="entry name" value="EF-hand-dom_pair"/>
</dbReference>
<feature type="transmembrane region" description="Helical" evidence="6">
    <location>
        <begin position="49"/>
        <end position="69"/>
    </location>
</feature>
<feature type="transmembrane region" description="Helical" evidence="6">
    <location>
        <begin position="192"/>
        <end position="214"/>
    </location>
</feature>
<dbReference type="CDD" id="cd00051">
    <property type="entry name" value="EFh"/>
    <property type="match status" value="1"/>
</dbReference>
<evidence type="ECO:0000259" key="7">
    <source>
        <dbReference type="PROSITE" id="PS50222"/>
    </source>
</evidence>
<accession>A0ABP0Q2W8</accession>
<evidence type="ECO:0000256" key="2">
    <source>
        <dbReference type="ARBA" id="ARBA00022692"/>
    </source>
</evidence>
<feature type="transmembrane region" description="Helical" evidence="6">
    <location>
        <begin position="127"/>
        <end position="150"/>
    </location>
</feature>
<dbReference type="PROSITE" id="PS50222">
    <property type="entry name" value="EF_HAND_2"/>
    <property type="match status" value="2"/>
</dbReference>
<reference evidence="8 9" key="1">
    <citation type="submission" date="2024-02" db="EMBL/GenBank/DDBJ databases">
        <authorList>
            <person name="Chen Y."/>
            <person name="Shah S."/>
            <person name="Dougan E. K."/>
            <person name="Thang M."/>
            <person name="Chan C."/>
        </authorList>
    </citation>
    <scope>NUCLEOTIDE SEQUENCE [LARGE SCALE GENOMIC DNA]</scope>
</reference>
<dbReference type="Gene3D" id="1.10.238.10">
    <property type="entry name" value="EF-hand"/>
    <property type="match status" value="1"/>
</dbReference>
<evidence type="ECO:0000256" key="1">
    <source>
        <dbReference type="ARBA" id="ARBA00004141"/>
    </source>
</evidence>
<dbReference type="PROSITE" id="PS00018">
    <property type="entry name" value="EF_HAND_1"/>
    <property type="match status" value="2"/>
</dbReference>
<dbReference type="InterPro" id="IPR002048">
    <property type="entry name" value="EF_hand_dom"/>
</dbReference>
<dbReference type="InterPro" id="IPR037185">
    <property type="entry name" value="EmrE-like"/>
</dbReference>
<feature type="domain" description="EF-hand" evidence="7">
    <location>
        <begin position="299"/>
        <end position="323"/>
    </location>
</feature>
<proteinExistence type="predicted"/>
<keyword evidence="3" id="KW-0106">Calcium</keyword>
<comment type="caution">
    <text evidence="8">The sequence shown here is derived from an EMBL/GenBank/DDBJ whole genome shotgun (WGS) entry which is preliminary data.</text>
</comment>
<dbReference type="PANTHER" id="PTHR11132">
    <property type="entry name" value="SOLUTE CARRIER FAMILY 35"/>
    <property type="match status" value="1"/>
</dbReference>
<organism evidence="8 9">
    <name type="scientific">Durusdinium trenchii</name>
    <dbReference type="NCBI Taxonomy" id="1381693"/>
    <lineage>
        <taxon>Eukaryota</taxon>
        <taxon>Sar</taxon>
        <taxon>Alveolata</taxon>
        <taxon>Dinophyceae</taxon>
        <taxon>Suessiales</taxon>
        <taxon>Symbiodiniaceae</taxon>
        <taxon>Durusdinium</taxon>
    </lineage>
</organism>
<evidence type="ECO:0000256" key="6">
    <source>
        <dbReference type="SAM" id="Phobius"/>
    </source>
</evidence>
<keyword evidence="4 6" id="KW-1133">Transmembrane helix</keyword>
<dbReference type="InterPro" id="IPR050186">
    <property type="entry name" value="TPT_transporter"/>
</dbReference>
<dbReference type="SUPFAM" id="SSF47473">
    <property type="entry name" value="EF-hand"/>
    <property type="match status" value="1"/>
</dbReference>
<evidence type="ECO:0000256" key="4">
    <source>
        <dbReference type="ARBA" id="ARBA00022989"/>
    </source>
</evidence>
<feature type="transmembrane region" description="Helical" evidence="6">
    <location>
        <begin position="255"/>
        <end position="277"/>
    </location>
</feature>
<keyword evidence="2 6" id="KW-0812">Transmembrane</keyword>
<feature type="transmembrane region" description="Helical" evidence="6">
    <location>
        <begin position="226"/>
        <end position="249"/>
    </location>
</feature>
<dbReference type="EMBL" id="CAXAMN010023918">
    <property type="protein sequence ID" value="CAK9082282.1"/>
    <property type="molecule type" value="Genomic_DNA"/>
</dbReference>
<feature type="transmembrane region" description="Helical" evidence="6">
    <location>
        <begin position="81"/>
        <end position="107"/>
    </location>
</feature>
<dbReference type="Pfam" id="PF13499">
    <property type="entry name" value="EF-hand_7"/>
    <property type="match status" value="1"/>
</dbReference>
<dbReference type="Proteomes" id="UP001642484">
    <property type="component" value="Unassembled WGS sequence"/>
</dbReference>
<keyword evidence="5 6" id="KW-0472">Membrane</keyword>
<evidence type="ECO:0000256" key="3">
    <source>
        <dbReference type="ARBA" id="ARBA00022837"/>
    </source>
</evidence>
<name>A0ABP0Q2W8_9DINO</name>
<sequence>MPAMGKFSLPPPLNAADDPAIKATALYMICSVGMVVANKEAATQTQAGTILLAMQQCATITVAGVLHLVGAKLIRGNFHAVIRWTPIAVLSGLNLWTGMQALMYTTLSTLTVIRNASPLILLGAEHFMFGVAITKDAIVSLAIILLGVLIYCSDDISSQEALGILFVILDAFIVCLDRLAQRYLLQETPVNLSISALVLVSNIVGLFFSLALLFYPMHAELHETEWTMPGIAWALASCFGGAAIAYAGIGLSRNLSATGALVVTNIDKVLVLLYGILMLGDRFTTPKIVGGTLALLGGKLDADGSGQLSRQELLSIILRLEPGLSPAEQEAIFQRFDADGSGCVSWAEFWETIQGTEYSKHMRDHEGMLLLLPGTVHKDAINHTQTCGHVHVTPLKVLPHIWVL</sequence>
<dbReference type="SUPFAM" id="SSF103481">
    <property type="entry name" value="Multidrug resistance efflux transporter EmrE"/>
    <property type="match status" value="1"/>
</dbReference>
<feature type="transmembrane region" description="Helical" evidence="6">
    <location>
        <begin position="20"/>
        <end position="37"/>
    </location>
</feature>
<feature type="domain" description="EF-hand" evidence="7">
    <location>
        <begin position="324"/>
        <end position="359"/>
    </location>
</feature>
<comment type="subcellular location">
    <subcellularLocation>
        <location evidence="1">Membrane</location>
        <topology evidence="1">Multi-pass membrane protein</topology>
    </subcellularLocation>
</comment>
<feature type="transmembrane region" description="Helical" evidence="6">
    <location>
        <begin position="162"/>
        <end position="180"/>
    </location>
</feature>
<evidence type="ECO:0000313" key="8">
    <source>
        <dbReference type="EMBL" id="CAK9082282.1"/>
    </source>
</evidence>
<evidence type="ECO:0000313" key="9">
    <source>
        <dbReference type="Proteomes" id="UP001642484"/>
    </source>
</evidence>
<gene>
    <name evidence="8" type="ORF">CCMP2556_LOCUS40205</name>
</gene>
<evidence type="ECO:0000256" key="5">
    <source>
        <dbReference type="ARBA" id="ARBA00023136"/>
    </source>
</evidence>
<dbReference type="InterPro" id="IPR018247">
    <property type="entry name" value="EF_Hand_1_Ca_BS"/>
</dbReference>
<keyword evidence="9" id="KW-1185">Reference proteome</keyword>